<feature type="signal peptide" evidence="2">
    <location>
        <begin position="1"/>
        <end position="22"/>
    </location>
</feature>
<feature type="compositionally biased region" description="Low complexity" evidence="1">
    <location>
        <begin position="224"/>
        <end position="242"/>
    </location>
</feature>
<reference evidence="5" key="1">
    <citation type="journal article" date="2020" name="Stud. Mycol.">
        <title>101 Dothideomycetes genomes: A test case for predicting lifestyles and emergence of pathogens.</title>
        <authorList>
            <person name="Haridas S."/>
            <person name="Albert R."/>
            <person name="Binder M."/>
            <person name="Bloem J."/>
            <person name="LaButti K."/>
            <person name="Salamov A."/>
            <person name="Andreopoulos B."/>
            <person name="Baker S."/>
            <person name="Barry K."/>
            <person name="Bills G."/>
            <person name="Bluhm B."/>
            <person name="Cannon C."/>
            <person name="Castanera R."/>
            <person name="Culley D."/>
            <person name="Daum C."/>
            <person name="Ezra D."/>
            <person name="Gonzalez J."/>
            <person name="Henrissat B."/>
            <person name="Kuo A."/>
            <person name="Liang C."/>
            <person name="Lipzen A."/>
            <person name="Lutzoni F."/>
            <person name="Magnuson J."/>
            <person name="Mondo S."/>
            <person name="Nolan M."/>
            <person name="Ohm R."/>
            <person name="Pangilinan J."/>
            <person name="Park H.-J."/>
            <person name="Ramirez L."/>
            <person name="Alfaro M."/>
            <person name="Sun H."/>
            <person name="Tritt A."/>
            <person name="Yoshinaga Y."/>
            <person name="Zwiers L.-H."/>
            <person name="Turgeon B."/>
            <person name="Goodwin S."/>
            <person name="Spatafora J."/>
            <person name="Crous P."/>
            <person name="Grigoriev I."/>
        </authorList>
    </citation>
    <scope>NUCLEOTIDE SEQUENCE [LARGE SCALE GENOMIC DNA]</scope>
    <source>
        <strain evidence="5">CBS 304.66</strain>
    </source>
</reference>
<dbReference type="GO" id="GO:0008061">
    <property type="term" value="F:chitin binding"/>
    <property type="evidence" value="ECO:0007669"/>
    <property type="project" value="InterPro"/>
</dbReference>
<feature type="region of interest" description="Disordered" evidence="1">
    <location>
        <begin position="285"/>
        <end position="306"/>
    </location>
</feature>
<feature type="domain" description="Carbohydrate-binding module family 19" evidence="3">
    <location>
        <begin position="291"/>
        <end position="341"/>
    </location>
</feature>
<proteinExistence type="predicted"/>
<keyword evidence="2" id="KW-0732">Signal</keyword>
<organism evidence="4 5">
    <name type="scientific">Lojkania enalia</name>
    <dbReference type="NCBI Taxonomy" id="147567"/>
    <lineage>
        <taxon>Eukaryota</taxon>
        <taxon>Fungi</taxon>
        <taxon>Dikarya</taxon>
        <taxon>Ascomycota</taxon>
        <taxon>Pezizomycotina</taxon>
        <taxon>Dothideomycetes</taxon>
        <taxon>Pleosporomycetidae</taxon>
        <taxon>Pleosporales</taxon>
        <taxon>Pleosporales incertae sedis</taxon>
        <taxon>Lojkania</taxon>
    </lineage>
</organism>
<dbReference type="GO" id="GO:0006032">
    <property type="term" value="P:chitin catabolic process"/>
    <property type="evidence" value="ECO:0007669"/>
    <property type="project" value="InterPro"/>
</dbReference>
<name>A0A9P4KFH4_9PLEO</name>
<protein>
    <recommendedName>
        <fullName evidence="3">Carbohydrate-binding module family 19 domain-containing protein</fullName>
    </recommendedName>
</protein>
<evidence type="ECO:0000256" key="2">
    <source>
        <dbReference type="SAM" id="SignalP"/>
    </source>
</evidence>
<comment type="caution">
    <text evidence="4">The sequence shown here is derived from an EMBL/GenBank/DDBJ whole genome shotgun (WGS) entry which is preliminary data.</text>
</comment>
<evidence type="ECO:0000313" key="5">
    <source>
        <dbReference type="Proteomes" id="UP000800093"/>
    </source>
</evidence>
<dbReference type="AlphaFoldDB" id="A0A9P4KFH4"/>
<dbReference type="Gene3D" id="2.70.50.70">
    <property type="match status" value="1"/>
</dbReference>
<gene>
    <name evidence="4" type="ORF">CC78DRAFT_566419</name>
</gene>
<dbReference type="PANTHER" id="PTHR36182">
    <property type="entry name" value="PROTEIN, PUTATIVE (AFU_ORTHOLOGUE AFUA_6G10930)-RELATED"/>
    <property type="match status" value="1"/>
</dbReference>
<feature type="compositionally biased region" description="Polar residues" evidence="1">
    <location>
        <begin position="243"/>
        <end position="253"/>
    </location>
</feature>
<dbReference type="InterPro" id="IPR005089">
    <property type="entry name" value="CBM19"/>
</dbReference>
<keyword evidence="5" id="KW-1185">Reference proteome</keyword>
<dbReference type="EMBL" id="ML986594">
    <property type="protein sequence ID" value="KAF2266987.1"/>
    <property type="molecule type" value="Genomic_DNA"/>
</dbReference>
<accession>A0A9P4KFH4</accession>
<dbReference type="OrthoDB" id="2342176at2759"/>
<dbReference type="Proteomes" id="UP000800093">
    <property type="component" value="Unassembled WGS sequence"/>
</dbReference>
<dbReference type="Pfam" id="PF03427">
    <property type="entry name" value="CBM_19"/>
    <property type="match status" value="1"/>
</dbReference>
<feature type="region of interest" description="Disordered" evidence="1">
    <location>
        <begin position="215"/>
        <end position="272"/>
    </location>
</feature>
<feature type="chain" id="PRO_5040322842" description="Carbohydrate-binding module family 19 domain-containing protein" evidence="2">
    <location>
        <begin position="23"/>
        <end position="366"/>
    </location>
</feature>
<evidence type="ECO:0000256" key="1">
    <source>
        <dbReference type="SAM" id="MobiDB-lite"/>
    </source>
</evidence>
<dbReference type="PANTHER" id="PTHR36182:SF2">
    <property type="entry name" value="LYTIC POLYSACCHARIDE MONOOXYGENASE"/>
    <property type="match status" value="1"/>
</dbReference>
<evidence type="ECO:0000313" key="4">
    <source>
        <dbReference type="EMBL" id="KAF2266987.1"/>
    </source>
</evidence>
<feature type="compositionally biased region" description="Polar residues" evidence="1">
    <location>
        <begin position="285"/>
        <end position="294"/>
    </location>
</feature>
<evidence type="ECO:0000259" key="3">
    <source>
        <dbReference type="Pfam" id="PF03427"/>
    </source>
</evidence>
<sequence length="366" mass="37846">MNGKNAATLGAAFLTMASSASAHIIMANPVPYGQPNNSPLAPDGSDFPCKNVPFTVNQENEWEVGSEQTLSFTGSAVHNGGSCQLAVTLDREPTASSKFKVIYSIEGGCPGVGAPSTFPFTVPEELPNGQYAMVWTWQNHVGVREHYQNCAPITVTGGKPEGDTSGLETLPDLAVANIASVNPCKTTEGFDYIYDDPGKYVTKIGNGPFQPLCGGAEVPGVGEPNTGTPPASGAPTAAPNNGQYTPPVSQAPASTPAVDPSQAPEAPEAQTSTVHTLITVTAPFASTPSVQPTETPAPPANGGQGDSCSPDGAIVCNGDDQFGICNHGAVVFQPVAAGTKCSNGAITRRDDFSKRDYTHRAQRSRI</sequence>